<protein>
    <recommendedName>
        <fullName evidence="1">PDZ domain-containing protein</fullName>
    </recommendedName>
</protein>
<evidence type="ECO:0000259" key="1">
    <source>
        <dbReference type="PROSITE" id="PS50106"/>
    </source>
</evidence>
<dbReference type="AlphaFoldDB" id="A0A3B5MR80"/>
<dbReference type="Ensembl" id="ENSXCOT00000023985.1">
    <property type="protein sequence ID" value="ENSXCOP00000023701.1"/>
    <property type="gene ID" value="ENSXCOG00000017705.1"/>
</dbReference>
<dbReference type="InterPro" id="IPR036034">
    <property type="entry name" value="PDZ_sf"/>
</dbReference>
<feature type="domain" description="PDZ" evidence="1">
    <location>
        <begin position="76"/>
        <end position="125"/>
    </location>
</feature>
<dbReference type="SUPFAM" id="SSF50156">
    <property type="entry name" value="PDZ domain-like"/>
    <property type="match status" value="1"/>
</dbReference>
<dbReference type="PANTHER" id="PTHR11324:SF16">
    <property type="entry name" value="PDZ DOMAIN-CONTAINING PROTEIN 2"/>
    <property type="match status" value="1"/>
</dbReference>
<sequence length="170" mass="18630">MPPVCIFVGSSSRLASCLMLCQSIRFFLSLPVKSSGFRSAVLPWLLDYISDQFSRSMSTVEEESLWRLAQPSIISSIVLMKGQGKGLGFSIVGGQDSARGHMGIFVKTIFPHGAAAADGRLKEGNYSSLFWISLHSQNSELVTFLLPKCTENGLNVCGYLQETTLELSIW</sequence>
<organism evidence="2 3">
    <name type="scientific">Xiphophorus couchianus</name>
    <name type="common">Monterrey platyfish</name>
    <dbReference type="NCBI Taxonomy" id="32473"/>
    <lineage>
        <taxon>Eukaryota</taxon>
        <taxon>Metazoa</taxon>
        <taxon>Chordata</taxon>
        <taxon>Craniata</taxon>
        <taxon>Vertebrata</taxon>
        <taxon>Euteleostomi</taxon>
        <taxon>Actinopterygii</taxon>
        <taxon>Neopterygii</taxon>
        <taxon>Teleostei</taxon>
        <taxon>Neoteleostei</taxon>
        <taxon>Acanthomorphata</taxon>
        <taxon>Ovalentaria</taxon>
        <taxon>Atherinomorphae</taxon>
        <taxon>Cyprinodontiformes</taxon>
        <taxon>Poeciliidae</taxon>
        <taxon>Poeciliinae</taxon>
        <taxon>Xiphophorus</taxon>
    </lineage>
</organism>
<dbReference type="Pfam" id="PF00595">
    <property type="entry name" value="PDZ"/>
    <property type="match status" value="1"/>
</dbReference>
<proteinExistence type="predicted"/>
<keyword evidence="3" id="KW-1185">Reference proteome</keyword>
<dbReference type="GeneTree" id="ENSGT00940000157749"/>
<reference evidence="2" key="1">
    <citation type="submission" date="2025-08" db="UniProtKB">
        <authorList>
            <consortium name="Ensembl"/>
        </authorList>
    </citation>
    <scope>IDENTIFICATION</scope>
</reference>
<dbReference type="PROSITE" id="PS50106">
    <property type="entry name" value="PDZ"/>
    <property type="match status" value="1"/>
</dbReference>
<accession>A0A3B5MR80</accession>
<evidence type="ECO:0000313" key="2">
    <source>
        <dbReference type="Ensembl" id="ENSXCOP00000023701.1"/>
    </source>
</evidence>
<dbReference type="STRING" id="32473.ENSXCOP00000023701"/>
<dbReference type="Proteomes" id="UP000261380">
    <property type="component" value="Unplaced"/>
</dbReference>
<evidence type="ECO:0000313" key="3">
    <source>
        <dbReference type="Proteomes" id="UP000261380"/>
    </source>
</evidence>
<dbReference type="Gene3D" id="2.30.42.10">
    <property type="match status" value="1"/>
</dbReference>
<dbReference type="InterPro" id="IPR001478">
    <property type="entry name" value="PDZ"/>
</dbReference>
<name>A0A3B5MR80_9TELE</name>
<dbReference type="PANTHER" id="PTHR11324">
    <property type="entry name" value="IL16-RELATED"/>
    <property type="match status" value="1"/>
</dbReference>
<reference evidence="2" key="2">
    <citation type="submission" date="2025-09" db="UniProtKB">
        <authorList>
            <consortium name="Ensembl"/>
        </authorList>
    </citation>
    <scope>IDENTIFICATION</scope>
</reference>